<dbReference type="RefSeq" id="WP_054551862.1">
    <property type="nucleotide sequence ID" value="NZ_JAQPZS010000015.1"/>
</dbReference>
<dbReference type="InterPro" id="IPR000792">
    <property type="entry name" value="Tscrpt_reg_LuxR_C"/>
</dbReference>
<dbReference type="SMART" id="SM00448">
    <property type="entry name" value="REC"/>
    <property type="match status" value="1"/>
</dbReference>
<dbReference type="OrthoDB" id="9796655at2"/>
<dbReference type="PANTHER" id="PTHR43214">
    <property type="entry name" value="TWO-COMPONENT RESPONSE REGULATOR"/>
    <property type="match status" value="1"/>
</dbReference>
<dbReference type="InterPro" id="IPR011006">
    <property type="entry name" value="CheY-like_superfamily"/>
</dbReference>
<dbReference type="Gene3D" id="3.40.50.2300">
    <property type="match status" value="1"/>
</dbReference>
<proteinExistence type="predicted"/>
<keyword evidence="2" id="KW-0805">Transcription regulation</keyword>
<keyword evidence="3" id="KW-0238">DNA-binding</keyword>
<dbReference type="Pfam" id="PF00196">
    <property type="entry name" value="GerE"/>
    <property type="match status" value="1"/>
</dbReference>
<evidence type="ECO:0000313" key="9">
    <source>
        <dbReference type="EMBL" id="MEJ6497355.1"/>
    </source>
</evidence>
<dbReference type="PRINTS" id="PR00038">
    <property type="entry name" value="HTHLUXR"/>
</dbReference>
<dbReference type="EMBL" id="JAQPZS010000015">
    <property type="protein sequence ID" value="MEJ6497355.1"/>
    <property type="molecule type" value="Genomic_DNA"/>
</dbReference>
<dbReference type="PANTHER" id="PTHR43214:SF24">
    <property type="entry name" value="TRANSCRIPTIONAL REGULATORY PROTEIN NARL-RELATED"/>
    <property type="match status" value="1"/>
</dbReference>
<dbReference type="Proteomes" id="UP000050378">
    <property type="component" value="Unassembled WGS sequence"/>
</dbReference>
<dbReference type="SUPFAM" id="SSF52172">
    <property type="entry name" value="CheY-like"/>
    <property type="match status" value="1"/>
</dbReference>
<dbReference type="GO" id="GO:0006355">
    <property type="term" value="P:regulation of DNA-templated transcription"/>
    <property type="evidence" value="ECO:0007669"/>
    <property type="project" value="InterPro"/>
</dbReference>
<keyword evidence="1 5" id="KW-0597">Phosphoprotein</keyword>
<comment type="caution">
    <text evidence="8">The sequence shown here is derived from an EMBL/GenBank/DDBJ whole genome shotgun (WGS) entry which is preliminary data.</text>
</comment>
<feature type="modified residue" description="4-aspartylphosphate" evidence="5">
    <location>
        <position position="54"/>
    </location>
</feature>
<evidence type="ECO:0000256" key="1">
    <source>
        <dbReference type="ARBA" id="ARBA00022553"/>
    </source>
</evidence>
<evidence type="ECO:0000256" key="2">
    <source>
        <dbReference type="ARBA" id="ARBA00023015"/>
    </source>
</evidence>
<dbReference type="InterPro" id="IPR039420">
    <property type="entry name" value="WalR-like"/>
</dbReference>
<accession>A0A0P7E5V3</accession>
<name>A0A0P7E5V3_9GAMM</name>
<dbReference type="GO" id="GO:0000160">
    <property type="term" value="P:phosphorelay signal transduction system"/>
    <property type="evidence" value="ECO:0007669"/>
    <property type="project" value="InterPro"/>
</dbReference>
<sequence length="211" mass="23093">MIRVLLVDDQTLLREGLKSLLALKASIQVVAEADNGQTALEMLKQHSIDVVLLDIRMPILDGIGVLKSMQAQQLRQPVLVLTTFDDSEQVLECIRYGAKGYALKDINLERLVSAIETLAKGGSALAPAITERILNKPTKTTDTSLATPDKLSKSELRVLNLIAAGYSNSEIAEALYKSEGTIRNQVSFILRKLDVRDRTRAALKAIDLGLI</sequence>
<keyword evidence="4" id="KW-0804">Transcription</keyword>
<reference evidence="9 11" key="2">
    <citation type="submission" date="2023-01" db="EMBL/GenBank/DDBJ databases">
        <title>Trichodesmium-associated heterotrophic epibiont bacteria.</title>
        <authorList>
            <person name="Cleveland C.S."/>
            <person name="Webb E.A."/>
        </authorList>
    </citation>
    <scope>NUCLEOTIDE SEQUENCE [LARGE SCALE GENOMIC DNA]</scope>
    <source>
        <strain evidence="9 11">USCH2</strain>
    </source>
</reference>
<dbReference type="PATRIC" id="fig|570156.3.peg.970"/>
<evidence type="ECO:0000313" key="8">
    <source>
        <dbReference type="EMBL" id="KPM85099.1"/>
    </source>
</evidence>
<evidence type="ECO:0000313" key="11">
    <source>
        <dbReference type="Proteomes" id="UP001377972"/>
    </source>
</evidence>
<evidence type="ECO:0000259" key="7">
    <source>
        <dbReference type="PROSITE" id="PS50110"/>
    </source>
</evidence>
<dbReference type="AlphaFoldDB" id="A0A0P7E5V3"/>
<evidence type="ECO:0000313" key="10">
    <source>
        <dbReference type="Proteomes" id="UP000050378"/>
    </source>
</evidence>
<dbReference type="PROSITE" id="PS50043">
    <property type="entry name" value="HTH_LUXR_2"/>
    <property type="match status" value="1"/>
</dbReference>
<dbReference type="InterPro" id="IPR016032">
    <property type="entry name" value="Sig_transdc_resp-reg_C-effctor"/>
</dbReference>
<dbReference type="CDD" id="cd06170">
    <property type="entry name" value="LuxR_C_like"/>
    <property type="match status" value="1"/>
</dbReference>
<dbReference type="STRING" id="570156.AOG27_04900"/>
<dbReference type="PROSITE" id="PS50110">
    <property type="entry name" value="RESPONSE_REGULATORY"/>
    <property type="match status" value="1"/>
</dbReference>
<evidence type="ECO:0000259" key="6">
    <source>
        <dbReference type="PROSITE" id="PS50043"/>
    </source>
</evidence>
<dbReference type="EMBL" id="LJTC01000002">
    <property type="protein sequence ID" value="KPM85099.1"/>
    <property type="molecule type" value="Genomic_DNA"/>
</dbReference>
<keyword evidence="11" id="KW-1185">Reference proteome</keyword>
<dbReference type="Pfam" id="PF00072">
    <property type="entry name" value="Response_reg"/>
    <property type="match status" value="1"/>
</dbReference>
<feature type="domain" description="Response regulatory" evidence="7">
    <location>
        <begin position="3"/>
        <end position="119"/>
    </location>
</feature>
<dbReference type="SUPFAM" id="SSF46894">
    <property type="entry name" value="C-terminal effector domain of the bipartite response regulators"/>
    <property type="match status" value="1"/>
</dbReference>
<evidence type="ECO:0000256" key="5">
    <source>
        <dbReference type="PROSITE-ProRule" id="PRU00169"/>
    </source>
</evidence>
<dbReference type="CDD" id="cd17535">
    <property type="entry name" value="REC_NarL-like"/>
    <property type="match status" value="1"/>
</dbReference>
<dbReference type="Proteomes" id="UP001377972">
    <property type="component" value="Unassembled WGS sequence"/>
</dbReference>
<feature type="domain" description="HTH luxR-type" evidence="6">
    <location>
        <begin position="144"/>
        <end position="209"/>
    </location>
</feature>
<dbReference type="InterPro" id="IPR058245">
    <property type="entry name" value="NreC/VraR/RcsB-like_REC"/>
</dbReference>
<dbReference type="SMART" id="SM00421">
    <property type="entry name" value="HTH_LUXR"/>
    <property type="match status" value="1"/>
</dbReference>
<evidence type="ECO:0000256" key="3">
    <source>
        <dbReference type="ARBA" id="ARBA00023125"/>
    </source>
</evidence>
<dbReference type="InterPro" id="IPR001789">
    <property type="entry name" value="Sig_transdc_resp-reg_receiver"/>
</dbReference>
<dbReference type="GO" id="GO:0003677">
    <property type="term" value="F:DNA binding"/>
    <property type="evidence" value="ECO:0007669"/>
    <property type="project" value="UniProtKB-KW"/>
</dbReference>
<reference evidence="8 10" key="1">
    <citation type="submission" date="2015-09" db="EMBL/GenBank/DDBJ databases">
        <title>Draft Genome Sequence of Pseudoalteromonas lipolytica UCD-48B.</title>
        <authorList>
            <person name="Krusor M."/>
            <person name="Coil D.A."/>
            <person name="Lang J.M."/>
            <person name="Eisen J.A."/>
            <person name="Alexiev A."/>
        </authorList>
    </citation>
    <scope>NUCLEOTIDE SEQUENCE [LARGE SCALE GENOMIC DNA]</scope>
    <source>
        <strain evidence="8 10">UCD-48B</strain>
    </source>
</reference>
<organism evidence="8 10">
    <name type="scientific">Pseudoalteromonas lipolytica</name>
    <dbReference type="NCBI Taxonomy" id="570156"/>
    <lineage>
        <taxon>Bacteria</taxon>
        <taxon>Pseudomonadati</taxon>
        <taxon>Pseudomonadota</taxon>
        <taxon>Gammaproteobacteria</taxon>
        <taxon>Alteromonadales</taxon>
        <taxon>Pseudoalteromonadaceae</taxon>
        <taxon>Pseudoalteromonas</taxon>
    </lineage>
</organism>
<evidence type="ECO:0000256" key="4">
    <source>
        <dbReference type="ARBA" id="ARBA00023163"/>
    </source>
</evidence>
<protein>
    <submittedName>
        <fullName evidence="8">LuxR family transcriptional regulator</fullName>
    </submittedName>
    <submittedName>
        <fullName evidence="9">Response regulator transcription factor</fullName>
    </submittedName>
</protein>
<gene>
    <name evidence="8" type="ORF">AOG27_04900</name>
    <name evidence="9" type="ORF">PQI24_15025</name>
</gene>